<name>A0A4Z2JC77_9TELE</name>
<reference evidence="1 2" key="1">
    <citation type="submission" date="2019-03" db="EMBL/GenBank/DDBJ databases">
        <title>First draft genome of Liparis tanakae, snailfish: a comprehensive survey of snailfish specific genes.</title>
        <authorList>
            <person name="Kim W."/>
            <person name="Song I."/>
            <person name="Jeong J.-H."/>
            <person name="Kim D."/>
            <person name="Kim S."/>
            <person name="Ryu S."/>
            <person name="Song J.Y."/>
            <person name="Lee S.K."/>
        </authorList>
    </citation>
    <scope>NUCLEOTIDE SEQUENCE [LARGE SCALE GENOMIC DNA]</scope>
    <source>
        <tissue evidence="1">Muscle</tissue>
    </source>
</reference>
<dbReference type="EMBL" id="SRLO01000012">
    <property type="protein sequence ID" value="TNN86912.1"/>
    <property type="molecule type" value="Genomic_DNA"/>
</dbReference>
<organism evidence="1 2">
    <name type="scientific">Liparis tanakae</name>
    <name type="common">Tanaka's snailfish</name>
    <dbReference type="NCBI Taxonomy" id="230148"/>
    <lineage>
        <taxon>Eukaryota</taxon>
        <taxon>Metazoa</taxon>
        <taxon>Chordata</taxon>
        <taxon>Craniata</taxon>
        <taxon>Vertebrata</taxon>
        <taxon>Euteleostomi</taxon>
        <taxon>Actinopterygii</taxon>
        <taxon>Neopterygii</taxon>
        <taxon>Teleostei</taxon>
        <taxon>Neoteleostei</taxon>
        <taxon>Acanthomorphata</taxon>
        <taxon>Eupercaria</taxon>
        <taxon>Perciformes</taxon>
        <taxon>Cottioidei</taxon>
        <taxon>Cottales</taxon>
        <taxon>Liparidae</taxon>
        <taxon>Liparis</taxon>
    </lineage>
</organism>
<comment type="caution">
    <text evidence="1">The sequence shown here is derived from an EMBL/GenBank/DDBJ whole genome shotgun (WGS) entry which is preliminary data.</text>
</comment>
<proteinExistence type="predicted"/>
<keyword evidence="2" id="KW-1185">Reference proteome</keyword>
<dbReference type="AlphaFoldDB" id="A0A4Z2JC77"/>
<gene>
    <name evidence="1" type="ORF">EYF80_002667</name>
</gene>
<accession>A0A4Z2JC77</accession>
<evidence type="ECO:0000313" key="1">
    <source>
        <dbReference type="EMBL" id="TNN86912.1"/>
    </source>
</evidence>
<sequence>MKHPTLGRCLRDISLRSLEEQALLWNWMRSFSSESVVGRSSTRCSCRTWSMKPPWTIGNSSSFTTSMGRNTAPVRMTCGKGQRSWAVYSLNLSRTLWSADFISSLSHTSLAFTPNKHDTFWTLAGGETTAASSNLDNQVLSSGSEEADTKLDTNLESAWCISKKCLRAGIWTSSFGIHSGIG</sequence>
<evidence type="ECO:0000313" key="2">
    <source>
        <dbReference type="Proteomes" id="UP000314294"/>
    </source>
</evidence>
<dbReference type="Proteomes" id="UP000314294">
    <property type="component" value="Unassembled WGS sequence"/>
</dbReference>
<protein>
    <submittedName>
        <fullName evidence="1">Uncharacterized protein</fullName>
    </submittedName>
</protein>